<dbReference type="OrthoDB" id="6951052at2"/>
<feature type="transmembrane region" description="Helical" evidence="1">
    <location>
        <begin position="61"/>
        <end position="79"/>
    </location>
</feature>
<reference evidence="2 3" key="1">
    <citation type="submission" date="2017-05" db="EMBL/GenBank/DDBJ databases">
        <title>Genomic insights into alkan degradation activity of Oleiphilus messinensis.</title>
        <authorList>
            <person name="Kozyavkin S.A."/>
            <person name="Slesarev A.I."/>
            <person name="Golyshin P.N."/>
            <person name="Korzhenkov A."/>
            <person name="Golyshina O.N."/>
            <person name="Toshchakov S.V."/>
        </authorList>
    </citation>
    <scope>NUCLEOTIDE SEQUENCE [LARGE SCALE GENOMIC DNA]</scope>
    <source>
        <strain evidence="2 3">ME102</strain>
    </source>
</reference>
<proteinExistence type="predicted"/>
<organism evidence="2 3">
    <name type="scientific">Oleiphilus messinensis</name>
    <dbReference type="NCBI Taxonomy" id="141451"/>
    <lineage>
        <taxon>Bacteria</taxon>
        <taxon>Pseudomonadati</taxon>
        <taxon>Pseudomonadota</taxon>
        <taxon>Gammaproteobacteria</taxon>
        <taxon>Oceanospirillales</taxon>
        <taxon>Oleiphilaceae</taxon>
        <taxon>Oleiphilus</taxon>
    </lineage>
</organism>
<evidence type="ECO:0000313" key="3">
    <source>
        <dbReference type="Proteomes" id="UP000196027"/>
    </source>
</evidence>
<feature type="transmembrane region" description="Helical" evidence="1">
    <location>
        <begin position="86"/>
        <end position="106"/>
    </location>
</feature>
<dbReference type="AlphaFoldDB" id="A0A1Y0IFR5"/>
<gene>
    <name evidence="2" type="ORF">OLMES_5378</name>
</gene>
<evidence type="ECO:0008006" key="4">
    <source>
        <dbReference type="Google" id="ProtNLM"/>
    </source>
</evidence>
<keyword evidence="1" id="KW-0812">Transmembrane</keyword>
<evidence type="ECO:0000256" key="1">
    <source>
        <dbReference type="SAM" id="Phobius"/>
    </source>
</evidence>
<accession>A0A1Y0IFR5</accession>
<dbReference type="Proteomes" id="UP000196027">
    <property type="component" value="Chromosome"/>
</dbReference>
<protein>
    <recommendedName>
        <fullName evidence="4">DUF4267 domain-containing protein</fullName>
    </recommendedName>
</protein>
<dbReference type="EMBL" id="CP021425">
    <property type="protein sequence ID" value="ARU59358.1"/>
    <property type="molecule type" value="Genomic_DNA"/>
</dbReference>
<dbReference type="KEGG" id="ome:OLMES_5378"/>
<dbReference type="RefSeq" id="WP_087464042.1">
    <property type="nucleotide sequence ID" value="NZ_CP021425.1"/>
</dbReference>
<feature type="transmembrane region" description="Helical" evidence="1">
    <location>
        <begin position="7"/>
        <end position="26"/>
    </location>
</feature>
<evidence type="ECO:0000313" key="2">
    <source>
        <dbReference type="EMBL" id="ARU59358.1"/>
    </source>
</evidence>
<sequence>MKIKIALFCYGFNALGLFLFGLIYTFSPEFLPFHSDAISKSWGDLAQSYQVLYLGMMKTEGAGFMSSGIAIAFLLAIPFKKREVWCYWAMTIVGVVEHIPSMIGAMNTSQLTPASSPWQLNLLGVVLLIIGLFLSLSHKKTITKTPITRL</sequence>
<feature type="transmembrane region" description="Helical" evidence="1">
    <location>
        <begin position="118"/>
        <end position="136"/>
    </location>
</feature>
<keyword evidence="1" id="KW-0472">Membrane</keyword>
<keyword evidence="3" id="KW-1185">Reference proteome</keyword>
<keyword evidence="1" id="KW-1133">Transmembrane helix</keyword>
<name>A0A1Y0IFR5_9GAMM</name>